<dbReference type="AlphaFoldDB" id="A0AAN9BWZ7"/>
<keyword evidence="3" id="KW-1185">Reference proteome</keyword>
<sequence length="85" mass="9234">MEIFRTAERRHASKLLANVLDTVWLTGWMTAMTAVTFSNNTEQRSARGMLAETPGEDPLTNPSWTSGDLTAGPSVVLQPESEPSA</sequence>
<accession>A0AAN9BWZ7</accession>
<feature type="region of interest" description="Disordered" evidence="1">
    <location>
        <begin position="38"/>
        <end position="85"/>
    </location>
</feature>
<organism evidence="2 3">
    <name type="scientific">Littorina saxatilis</name>
    <dbReference type="NCBI Taxonomy" id="31220"/>
    <lineage>
        <taxon>Eukaryota</taxon>
        <taxon>Metazoa</taxon>
        <taxon>Spiralia</taxon>
        <taxon>Lophotrochozoa</taxon>
        <taxon>Mollusca</taxon>
        <taxon>Gastropoda</taxon>
        <taxon>Caenogastropoda</taxon>
        <taxon>Littorinimorpha</taxon>
        <taxon>Littorinoidea</taxon>
        <taxon>Littorinidae</taxon>
        <taxon>Littorina</taxon>
    </lineage>
</organism>
<protein>
    <submittedName>
        <fullName evidence="2">Uncharacterized protein</fullName>
    </submittedName>
</protein>
<proteinExistence type="predicted"/>
<evidence type="ECO:0000313" key="3">
    <source>
        <dbReference type="Proteomes" id="UP001374579"/>
    </source>
</evidence>
<name>A0AAN9BWZ7_9CAEN</name>
<comment type="caution">
    <text evidence="2">The sequence shown here is derived from an EMBL/GenBank/DDBJ whole genome shotgun (WGS) entry which is preliminary data.</text>
</comment>
<reference evidence="2 3" key="1">
    <citation type="submission" date="2024-02" db="EMBL/GenBank/DDBJ databases">
        <title>Chromosome-scale genome assembly of the rough periwinkle Littorina saxatilis.</title>
        <authorList>
            <person name="De Jode A."/>
            <person name="Faria R."/>
            <person name="Formenti G."/>
            <person name="Sims Y."/>
            <person name="Smith T.P."/>
            <person name="Tracey A."/>
            <person name="Wood J.M.D."/>
            <person name="Zagrodzka Z.B."/>
            <person name="Johannesson K."/>
            <person name="Butlin R.K."/>
            <person name="Leder E.H."/>
        </authorList>
    </citation>
    <scope>NUCLEOTIDE SEQUENCE [LARGE SCALE GENOMIC DNA]</scope>
    <source>
        <strain evidence="2">Snail1</strain>
        <tissue evidence="2">Muscle</tissue>
    </source>
</reference>
<dbReference type="EMBL" id="JBAMIC010000002">
    <property type="protein sequence ID" value="KAK7113363.1"/>
    <property type="molecule type" value="Genomic_DNA"/>
</dbReference>
<dbReference type="Proteomes" id="UP001374579">
    <property type="component" value="Unassembled WGS sequence"/>
</dbReference>
<evidence type="ECO:0000313" key="2">
    <source>
        <dbReference type="EMBL" id="KAK7113363.1"/>
    </source>
</evidence>
<evidence type="ECO:0000256" key="1">
    <source>
        <dbReference type="SAM" id="MobiDB-lite"/>
    </source>
</evidence>
<gene>
    <name evidence="2" type="ORF">V1264_012662</name>
</gene>